<evidence type="ECO:0000256" key="1">
    <source>
        <dbReference type="ARBA" id="ARBA00001932"/>
    </source>
</evidence>
<dbReference type="InterPro" id="IPR036134">
    <property type="entry name" value="Crypto/Photolyase_FAD-like_sf"/>
</dbReference>
<dbReference type="PROSITE" id="PS00394">
    <property type="entry name" value="DNA_PHOTOLYASES_1_1"/>
    <property type="match status" value="1"/>
</dbReference>
<organism evidence="8 9">
    <name type="scientific">Proteobacteria bacterium 228</name>
    <dbReference type="NCBI Taxonomy" id="2083153"/>
    <lineage>
        <taxon>Bacteria</taxon>
        <taxon>Pseudomonadati</taxon>
        <taxon>Pseudomonadota</taxon>
    </lineage>
</organism>
<dbReference type="InterPro" id="IPR002081">
    <property type="entry name" value="Cryptochrome/DNA_photolyase_1"/>
</dbReference>
<dbReference type="Gene3D" id="1.10.579.10">
    <property type="entry name" value="DNA Cyclobutane Dipyrimidine Photolyase, subunit A, domain 3"/>
    <property type="match status" value="1"/>
</dbReference>
<comment type="cofactor">
    <cofactor evidence="1">
        <name>(6R)-5,10-methylene-5,6,7,8-tetrahydrofolate</name>
        <dbReference type="ChEBI" id="CHEBI:15636"/>
    </cofactor>
</comment>
<feature type="compositionally biased region" description="Basic and acidic residues" evidence="6">
    <location>
        <begin position="504"/>
        <end position="519"/>
    </location>
</feature>
<evidence type="ECO:0000256" key="4">
    <source>
        <dbReference type="ARBA" id="ARBA00022991"/>
    </source>
</evidence>
<dbReference type="InterPro" id="IPR005101">
    <property type="entry name" value="Cryptochr/Photolyase_FAD-bd"/>
</dbReference>
<dbReference type="Pfam" id="PF00875">
    <property type="entry name" value="DNA_photolyase"/>
    <property type="match status" value="1"/>
</dbReference>
<dbReference type="SUPFAM" id="SSF52425">
    <property type="entry name" value="Cryptochrome/photolyase, N-terminal domain"/>
    <property type="match status" value="1"/>
</dbReference>
<feature type="domain" description="Photolyase/cryptochrome alpha/beta" evidence="7">
    <location>
        <begin position="4"/>
        <end position="141"/>
    </location>
</feature>
<dbReference type="Pfam" id="PF03441">
    <property type="entry name" value="FAD_binding_7"/>
    <property type="match status" value="1"/>
</dbReference>
<feature type="binding site" evidence="5">
    <location>
        <position position="242"/>
    </location>
    <ligand>
        <name>FAD</name>
        <dbReference type="ChEBI" id="CHEBI:57692"/>
    </ligand>
</feature>
<evidence type="ECO:0000259" key="7">
    <source>
        <dbReference type="PROSITE" id="PS51645"/>
    </source>
</evidence>
<keyword evidence="2 5" id="KW-0285">Flavoprotein</keyword>
<evidence type="ECO:0000256" key="3">
    <source>
        <dbReference type="ARBA" id="ARBA00022827"/>
    </source>
</evidence>
<dbReference type="SUPFAM" id="SSF48173">
    <property type="entry name" value="Cryptochrome/photolyase FAD-binding domain"/>
    <property type="match status" value="1"/>
</dbReference>
<dbReference type="OrthoDB" id="9772484at2"/>
<protein>
    <submittedName>
        <fullName evidence="8">DNA photolyase</fullName>
    </submittedName>
</protein>
<feature type="binding site" evidence="5">
    <location>
        <position position="296"/>
    </location>
    <ligand>
        <name>FAD</name>
        <dbReference type="ChEBI" id="CHEBI:57692"/>
    </ligand>
</feature>
<dbReference type="PROSITE" id="PS51645">
    <property type="entry name" value="PHR_CRY_ALPHA_BETA"/>
    <property type="match status" value="1"/>
</dbReference>
<evidence type="ECO:0000313" key="8">
    <source>
        <dbReference type="EMBL" id="PPC78623.1"/>
    </source>
</evidence>
<name>A0A2S5KV74_9PROT</name>
<dbReference type="EMBL" id="PRLP01000012">
    <property type="protein sequence ID" value="PPC78623.1"/>
    <property type="molecule type" value="Genomic_DNA"/>
</dbReference>
<dbReference type="InterPro" id="IPR014729">
    <property type="entry name" value="Rossmann-like_a/b/a_fold"/>
</dbReference>
<dbReference type="GO" id="GO:0003677">
    <property type="term" value="F:DNA binding"/>
    <property type="evidence" value="ECO:0007669"/>
    <property type="project" value="TreeGrafter"/>
</dbReference>
<feature type="binding site" evidence="5">
    <location>
        <begin position="254"/>
        <end position="260"/>
    </location>
    <ligand>
        <name>FAD</name>
        <dbReference type="ChEBI" id="CHEBI:57692"/>
    </ligand>
</feature>
<gene>
    <name evidence="8" type="ORF">C4K68_03695</name>
</gene>
<evidence type="ECO:0000256" key="5">
    <source>
        <dbReference type="PIRSR" id="PIRSR602081-1"/>
    </source>
</evidence>
<dbReference type="GO" id="GO:0009416">
    <property type="term" value="P:response to light stimulus"/>
    <property type="evidence" value="ECO:0007669"/>
    <property type="project" value="TreeGrafter"/>
</dbReference>
<dbReference type="Proteomes" id="UP000238196">
    <property type="component" value="Unassembled WGS sequence"/>
</dbReference>
<dbReference type="Gene3D" id="1.25.40.80">
    <property type="match status" value="1"/>
</dbReference>
<dbReference type="Gene3D" id="3.40.50.620">
    <property type="entry name" value="HUPs"/>
    <property type="match status" value="1"/>
</dbReference>
<keyword evidence="4" id="KW-0157">Chromophore</keyword>
<dbReference type="PANTHER" id="PTHR11455">
    <property type="entry name" value="CRYPTOCHROME"/>
    <property type="match status" value="1"/>
</dbReference>
<dbReference type="PANTHER" id="PTHR11455:SF9">
    <property type="entry name" value="CRYPTOCHROME CIRCADIAN CLOCK 5 ISOFORM X1"/>
    <property type="match status" value="1"/>
</dbReference>
<dbReference type="InterPro" id="IPR036155">
    <property type="entry name" value="Crypto/Photolyase_N_sf"/>
</dbReference>
<dbReference type="AlphaFoldDB" id="A0A2S5KV74"/>
<dbReference type="InterPro" id="IPR006050">
    <property type="entry name" value="DNA_photolyase_N"/>
</dbReference>
<proteinExistence type="predicted"/>
<evidence type="ECO:0000256" key="2">
    <source>
        <dbReference type="ARBA" id="ARBA00022630"/>
    </source>
</evidence>
<dbReference type="GO" id="GO:0071949">
    <property type="term" value="F:FAD binding"/>
    <property type="evidence" value="ECO:0007669"/>
    <property type="project" value="TreeGrafter"/>
</dbReference>
<dbReference type="InterPro" id="IPR018394">
    <property type="entry name" value="DNA_photolyase_1_CS_C"/>
</dbReference>
<dbReference type="GO" id="GO:0006139">
    <property type="term" value="P:nucleobase-containing compound metabolic process"/>
    <property type="evidence" value="ECO:0007669"/>
    <property type="project" value="UniProtKB-ARBA"/>
</dbReference>
<keyword evidence="3 5" id="KW-0274">FAD</keyword>
<evidence type="ECO:0000256" key="6">
    <source>
        <dbReference type="SAM" id="MobiDB-lite"/>
    </source>
</evidence>
<evidence type="ECO:0000313" key="9">
    <source>
        <dbReference type="Proteomes" id="UP000238196"/>
    </source>
</evidence>
<comment type="caution">
    <text evidence="8">The sequence shown here is derived from an EMBL/GenBank/DDBJ whole genome shotgun (WGS) entry which is preliminary data.</text>
</comment>
<accession>A0A2S5KV74</accession>
<feature type="region of interest" description="Disordered" evidence="6">
    <location>
        <begin position="502"/>
        <end position="534"/>
    </location>
</feature>
<dbReference type="GO" id="GO:0003904">
    <property type="term" value="F:deoxyribodipyrimidine photo-lyase activity"/>
    <property type="evidence" value="ECO:0007669"/>
    <property type="project" value="TreeGrafter"/>
</dbReference>
<dbReference type="GO" id="GO:0006950">
    <property type="term" value="P:response to stress"/>
    <property type="evidence" value="ECO:0007669"/>
    <property type="project" value="UniProtKB-ARBA"/>
</dbReference>
<sequence length="542" mass="62570">MDNGCEVVWFKRDLRLTDHTPLQQAVQRCQQRGHTLVLLYCIEPELWRQPDMAHRHWLFIRDCLAELAQQIQSRSHTETSLLVAFGSLTDTLHWLHHHCAIQGLWSHQETGNDWTFQRDRQVQAWCREHRLEWFESPQHAVRRGGINRDDYEQFSQQFFDMTCAGVPALAISMPECVRQLPLDQISDIHADLSLLRYSGDFLIANPSVRAMTCISGEQIQRGGRSLGLQLLDTFVASRSHRYLQNLARPLQGATFSSRLSPHLAWGSLSAREVMACARHALMQADDASHKRNLQAFISRLHWQSHFMQKLEAEPAMEFVEQNRLYQAQAEGANRDGEGELEPRLTAWFHGLTGQPMIDACMRCLRQTGWLPFRMRAMVMSYASYLLWLPWQRTAPLLATLFTDYEPGIHYPQIQMQSGVTGINPNRIYNPVKQSLDQDPQGHFIARFCPELASLPASWRHHPALITRAELLRHGLELGVDYPQPMVDHEAAAQRARQRLAMVHNHSEHRQTSRNVYEKHGSRRRSAQRHATSSVDVRQLSLF</sequence>
<comment type="cofactor">
    <cofactor evidence="5">
        <name>FAD</name>
        <dbReference type="ChEBI" id="CHEBI:57692"/>
    </cofactor>
    <text evidence="5">Binds 1 FAD per subunit.</text>
</comment>
<reference evidence="8 9" key="1">
    <citation type="submission" date="2018-02" db="EMBL/GenBank/DDBJ databases">
        <title>novel marine gammaproteobacteria from coastal saline agro ecosystem.</title>
        <authorList>
            <person name="Krishnan R."/>
            <person name="Ramesh Kumar N."/>
        </authorList>
    </citation>
    <scope>NUCLEOTIDE SEQUENCE [LARGE SCALE GENOMIC DNA]</scope>
    <source>
        <strain evidence="8 9">228</strain>
    </source>
</reference>